<comment type="subcellular location">
    <subcellularLocation>
        <location evidence="1">Membrane</location>
    </subcellularLocation>
</comment>
<evidence type="ECO:0000256" key="3">
    <source>
        <dbReference type="ARBA" id="ARBA00023136"/>
    </source>
</evidence>
<dbReference type="SMART" id="SM00409">
    <property type="entry name" value="IG"/>
    <property type="match status" value="1"/>
</dbReference>
<reference evidence="5" key="1">
    <citation type="submission" date="2023-03" db="EMBL/GenBank/DDBJ databases">
        <title>Electrophorus voltai genome.</title>
        <authorList>
            <person name="Bian C."/>
        </authorList>
    </citation>
    <scope>NUCLEOTIDE SEQUENCE</scope>
    <source>
        <strain evidence="5">CB-2022</strain>
        <tissue evidence="5">Muscle</tissue>
    </source>
</reference>
<dbReference type="GO" id="GO:0005886">
    <property type="term" value="C:plasma membrane"/>
    <property type="evidence" value="ECO:0007669"/>
    <property type="project" value="TreeGrafter"/>
</dbReference>
<keyword evidence="2" id="KW-0812">Transmembrane</keyword>
<dbReference type="Gene3D" id="2.60.40.10">
    <property type="entry name" value="Immunoglobulins"/>
    <property type="match status" value="2"/>
</dbReference>
<dbReference type="GO" id="GO:0004888">
    <property type="term" value="F:transmembrane signaling receptor activity"/>
    <property type="evidence" value="ECO:0007669"/>
    <property type="project" value="TreeGrafter"/>
</dbReference>
<dbReference type="PANTHER" id="PTHR11860">
    <property type="entry name" value="POLYMERIC-IMMUNOGLOBULIN RECEPTOR"/>
    <property type="match status" value="1"/>
</dbReference>
<evidence type="ECO:0000256" key="2">
    <source>
        <dbReference type="ARBA" id="ARBA00022692"/>
    </source>
</evidence>
<dbReference type="InterPro" id="IPR013783">
    <property type="entry name" value="Ig-like_fold"/>
</dbReference>
<keyword evidence="6" id="KW-1185">Reference proteome</keyword>
<sequence length="154" mass="17647">MRNLTVEDSGTYQCGVDIERWTDTYRPVKLKVKADSCCGNSMSETLYVGGIVNISCSFSESTRSDPMFLYKSVDTAVCTYKTSITESRRWINEGNSLLYDDRAKQMLTVTIRNVTVQDFGTYWCGAESDWESDHGYKVYIAQIYLRVTGEWIPY</sequence>
<comment type="caution">
    <text evidence="5">The sequence shown here is derived from an EMBL/GenBank/DDBJ whole genome shotgun (WGS) entry which is preliminary data.</text>
</comment>
<dbReference type="AlphaFoldDB" id="A0AAD8YRA5"/>
<evidence type="ECO:0000313" key="5">
    <source>
        <dbReference type="EMBL" id="KAK1784419.1"/>
    </source>
</evidence>
<proteinExistence type="predicted"/>
<evidence type="ECO:0000259" key="4">
    <source>
        <dbReference type="PROSITE" id="PS50835"/>
    </source>
</evidence>
<gene>
    <name evidence="5" type="ORF">P4O66_012052</name>
</gene>
<dbReference type="Proteomes" id="UP001239994">
    <property type="component" value="Unassembled WGS sequence"/>
</dbReference>
<dbReference type="SUPFAM" id="SSF48726">
    <property type="entry name" value="Immunoglobulin"/>
    <property type="match status" value="1"/>
</dbReference>
<organism evidence="5 6">
    <name type="scientific">Electrophorus voltai</name>
    <dbReference type="NCBI Taxonomy" id="2609070"/>
    <lineage>
        <taxon>Eukaryota</taxon>
        <taxon>Metazoa</taxon>
        <taxon>Chordata</taxon>
        <taxon>Craniata</taxon>
        <taxon>Vertebrata</taxon>
        <taxon>Euteleostomi</taxon>
        <taxon>Actinopterygii</taxon>
        <taxon>Neopterygii</taxon>
        <taxon>Teleostei</taxon>
        <taxon>Ostariophysi</taxon>
        <taxon>Gymnotiformes</taxon>
        <taxon>Gymnotoidei</taxon>
        <taxon>Gymnotidae</taxon>
        <taxon>Electrophorus</taxon>
    </lineage>
</organism>
<protein>
    <recommendedName>
        <fullName evidence="4">Ig-like domain-containing protein</fullName>
    </recommendedName>
</protein>
<dbReference type="Pfam" id="PF07686">
    <property type="entry name" value="V-set"/>
    <property type="match status" value="1"/>
</dbReference>
<dbReference type="EMBL" id="JAROKS010000183">
    <property type="protein sequence ID" value="KAK1784419.1"/>
    <property type="molecule type" value="Genomic_DNA"/>
</dbReference>
<evidence type="ECO:0000313" key="6">
    <source>
        <dbReference type="Proteomes" id="UP001239994"/>
    </source>
</evidence>
<keyword evidence="3" id="KW-0472">Membrane</keyword>
<dbReference type="PANTHER" id="PTHR11860:SF87">
    <property type="entry name" value="CMRF35-LIKE MOLECULE 8"/>
    <property type="match status" value="1"/>
</dbReference>
<accession>A0AAD8YRA5</accession>
<dbReference type="InterPro" id="IPR036179">
    <property type="entry name" value="Ig-like_dom_sf"/>
</dbReference>
<dbReference type="InterPro" id="IPR050671">
    <property type="entry name" value="CD300_family_receptors"/>
</dbReference>
<dbReference type="InterPro" id="IPR007110">
    <property type="entry name" value="Ig-like_dom"/>
</dbReference>
<dbReference type="InterPro" id="IPR003599">
    <property type="entry name" value="Ig_sub"/>
</dbReference>
<evidence type="ECO:0000256" key="1">
    <source>
        <dbReference type="ARBA" id="ARBA00004370"/>
    </source>
</evidence>
<dbReference type="PROSITE" id="PS50835">
    <property type="entry name" value="IG_LIKE"/>
    <property type="match status" value="1"/>
</dbReference>
<dbReference type="InterPro" id="IPR013106">
    <property type="entry name" value="Ig_V-set"/>
</dbReference>
<feature type="domain" description="Ig-like" evidence="4">
    <location>
        <begin position="27"/>
        <end position="124"/>
    </location>
</feature>
<name>A0AAD8YRA5_9TELE</name>